<organism evidence="1 2">
    <name type="scientific">Popillia japonica</name>
    <name type="common">Japanese beetle</name>
    <dbReference type="NCBI Taxonomy" id="7064"/>
    <lineage>
        <taxon>Eukaryota</taxon>
        <taxon>Metazoa</taxon>
        <taxon>Ecdysozoa</taxon>
        <taxon>Arthropoda</taxon>
        <taxon>Hexapoda</taxon>
        <taxon>Insecta</taxon>
        <taxon>Pterygota</taxon>
        <taxon>Neoptera</taxon>
        <taxon>Endopterygota</taxon>
        <taxon>Coleoptera</taxon>
        <taxon>Polyphaga</taxon>
        <taxon>Scarabaeiformia</taxon>
        <taxon>Scarabaeidae</taxon>
        <taxon>Rutelinae</taxon>
        <taxon>Popillia</taxon>
    </lineage>
</organism>
<dbReference type="AlphaFoldDB" id="A0AAW1K150"/>
<name>A0AAW1K150_POPJA</name>
<protein>
    <submittedName>
        <fullName evidence="1">Uncharacterized protein</fullName>
    </submittedName>
</protein>
<accession>A0AAW1K150</accession>
<reference evidence="1 2" key="1">
    <citation type="journal article" date="2024" name="BMC Genomics">
        <title>De novo assembly and annotation of Popillia japonica's genome with initial clues to its potential as an invasive pest.</title>
        <authorList>
            <person name="Cucini C."/>
            <person name="Boschi S."/>
            <person name="Funari R."/>
            <person name="Cardaioli E."/>
            <person name="Iannotti N."/>
            <person name="Marturano G."/>
            <person name="Paoli F."/>
            <person name="Bruttini M."/>
            <person name="Carapelli A."/>
            <person name="Frati F."/>
            <person name="Nardi F."/>
        </authorList>
    </citation>
    <scope>NUCLEOTIDE SEQUENCE [LARGE SCALE GENOMIC DNA]</scope>
    <source>
        <strain evidence="1">DMR45628</strain>
    </source>
</reference>
<gene>
    <name evidence="1" type="ORF">QE152_g25244</name>
</gene>
<comment type="caution">
    <text evidence="1">The sequence shown here is derived from an EMBL/GenBank/DDBJ whole genome shotgun (WGS) entry which is preliminary data.</text>
</comment>
<evidence type="ECO:0000313" key="1">
    <source>
        <dbReference type="EMBL" id="KAK9711848.1"/>
    </source>
</evidence>
<proteinExistence type="predicted"/>
<dbReference type="Proteomes" id="UP001458880">
    <property type="component" value="Unassembled WGS sequence"/>
</dbReference>
<dbReference type="EMBL" id="JASPKY010000272">
    <property type="protein sequence ID" value="KAK9711848.1"/>
    <property type="molecule type" value="Genomic_DNA"/>
</dbReference>
<keyword evidence="2" id="KW-1185">Reference proteome</keyword>
<sequence length="91" mass="10837">MTERTQRNMFLRVASSYGTVSIAALQVTTAVAPIELQLSERKYFYDNEDRKLARIQVQLSERKYFYDNEDRKLARIQAATTLSEWQNKWER</sequence>
<evidence type="ECO:0000313" key="2">
    <source>
        <dbReference type="Proteomes" id="UP001458880"/>
    </source>
</evidence>